<sequence>FHWELKGYVKIRREENPANILIAASGKTETVAGFAAPCVPMQSEEHTCLVANTRIKSQDKRSGDPPTQAWKCSVCGKVKALSGKHLEGKTEVRSDCWPCALKRTFYLTNNQSTDDKKPPAESAFKSAFGALASTDDKKPPAESAFKSAFGALASTDDKKPPAESALTSSRNALGCHTGVWKCTRCGKAKELTGAHLIGKTEVRSDCWPCAKKSTFKLESSVSLGAERIRENTAEENPANILIAASGKTETVAGFAAPCVPMQSEEHTCLVANTRIKSQDKRSGDPPTQAWKCSVCGKVKALSGKHLEGKTEVRSDCWPCALKRTFYLTNNQSTDDKKPPAESAFKSAFGARPRRMIRSRPPSQPSRARLVHRPQKMIRSHPPSQPSRARLVHRPRRMIRSHP</sequence>
<protein>
    <submittedName>
        <fullName evidence="2">Uncharacterized protein</fullName>
    </submittedName>
</protein>
<dbReference type="PANTHER" id="PTHR36494:SF2">
    <property type="match status" value="1"/>
</dbReference>
<feature type="region of interest" description="Disordered" evidence="1">
    <location>
        <begin position="330"/>
        <end position="402"/>
    </location>
</feature>
<feature type="compositionally biased region" description="Basic residues" evidence="1">
    <location>
        <begin position="368"/>
        <end position="378"/>
    </location>
</feature>
<evidence type="ECO:0000256" key="1">
    <source>
        <dbReference type="SAM" id="MobiDB-lite"/>
    </source>
</evidence>
<evidence type="ECO:0000313" key="3">
    <source>
        <dbReference type="Proteomes" id="UP000284403"/>
    </source>
</evidence>
<gene>
    <name evidence="2" type="ORF">Tco025E_09187</name>
</gene>
<dbReference type="AlphaFoldDB" id="A0A422N0D5"/>
<accession>A0A422N0D5</accession>
<feature type="compositionally biased region" description="Basic residues" evidence="1">
    <location>
        <begin position="389"/>
        <end position="402"/>
    </location>
</feature>
<feature type="non-terminal residue" evidence="2">
    <location>
        <position position="402"/>
    </location>
</feature>
<dbReference type="GeneID" id="40322798"/>
<keyword evidence="3" id="KW-1185">Reference proteome</keyword>
<dbReference type="Proteomes" id="UP000284403">
    <property type="component" value="Unassembled WGS sequence"/>
</dbReference>
<organism evidence="2 3">
    <name type="scientific">Trypanosoma conorhini</name>
    <dbReference type="NCBI Taxonomy" id="83891"/>
    <lineage>
        <taxon>Eukaryota</taxon>
        <taxon>Discoba</taxon>
        <taxon>Euglenozoa</taxon>
        <taxon>Kinetoplastea</taxon>
        <taxon>Metakinetoplastina</taxon>
        <taxon>Trypanosomatida</taxon>
        <taxon>Trypanosomatidae</taxon>
        <taxon>Trypanosoma</taxon>
    </lineage>
</organism>
<reference evidence="2 3" key="1">
    <citation type="journal article" date="2018" name="BMC Genomics">
        <title>Genomic comparison of Trypanosoma conorhini and Trypanosoma rangeli to Trypanosoma cruzi strains of high and low virulence.</title>
        <authorList>
            <person name="Bradwell K.R."/>
            <person name="Koparde V.N."/>
            <person name="Matveyev A.V."/>
            <person name="Serrano M.G."/>
            <person name="Alves J.M."/>
            <person name="Parikh H."/>
            <person name="Huang B."/>
            <person name="Lee V."/>
            <person name="Espinosa-Alvarez O."/>
            <person name="Ortiz P.A."/>
            <person name="Costa-Martins A.G."/>
            <person name="Teixeira M.M."/>
            <person name="Buck G.A."/>
        </authorList>
    </citation>
    <scope>NUCLEOTIDE SEQUENCE [LARGE SCALE GENOMIC DNA]</scope>
    <source>
        <strain evidence="2 3">025E</strain>
    </source>
</reference>
<proteinExistence type="predicted"/>
<comment type="caution">
    <text evidence="2">The sequence shown here is derived from an EMBL/GenBank/DDBJ whole genome shotgun (WGS) entry which is preliminary data.</text>
</comment>
<dbReference type="RefSeq" id="XP_029223931.1">
    <property type="nucleotide sequence ID" value="XM_029376012.1"/>
</dbReference>
<feature type="non-terminal residue" evidence="2">
    <location>
        <position position="1"/>
    </location>
</feature>
<name>A0A422N0D5_9TRYP</name>
<dbReference type="PANTHER" id="PTHR36494">
    <property type="match status" value="1"/>
</dbReference>
<feature type="compositionally biased region" description="Low complexity" evidence="1">
    <location>
        <begin position="358"/>
        <end position="367"/>
    </location>
</feature>
<evidence type="ECO:0000313" key="2">
    <source>
        <dbReference type="EMBL" id="RNE98925.1"/>
    </source>
</evidence>
<dbReference type="EMBL" id="MKKU01000995">
    <property type="protein sequence ID" value="RNE98925.1"/>
    <property type="molecule type" value="Genomic_DNA"/>
</dbReference>
<dbReference type="OrthoDB" id="273916at2759"/>